<comment type="caution">
    <text evidence="3">The sequence shown here is derived from an EMBL/GenBank/DDBJ whole genome shotgun (WGS) entry which is preliminary data.</text>
</comment>
<proteinExistence type="predicted"/>
<organism evidence="3 4">
    <name type="scientific">Colwellia psychrerythraea</name>
    <name type="common">Vibrio psychroerythus</name>
    <dbReference type="NCBI Taxonomy" id="28229"/>
    <lineage>
        <taxon>Bacteria</taxon>
        <taxon>Pseudomonadati</taxon>
        <taxon>Pseudomonadota</taxon>
        <taxon>Gammaproteobacteria</taxon>
        <taxon>Alteromonadales</taxon>
        <taxon>Colwelliaceae</taxon>
        <taxon>Colwellia</taxon>
    </lineage>
</organism>
<dbReference type="CDD" id="cd12105">
    <property type="entry name" value="HmuY"/>
    <property type="match status" value="2"/>
</dbReference>
<dbReference type="EMBL" id="MAAF01000083">
    <property type="protein sequence ID" value="OUR78160.1"/>
    <property type="molecule type" value="Genomic_DNA"/>
</dbReference>
<feature type="chain" id="PRO_5013391465" description="HmuY protein" evidence="2">
    <location>
        <begin position="31"/>
        <end position="387"/>
    </location>
</feature>
<accession>A0A1Y5E7F4</accession>
<evidence type="ECO:0000256" key="2">
    <source>
        <dbReference type="SAM" id="SignalP"/>
    </source>
</evidence>
<dbReference type="InterPro" id="IPR025921">
    <property type="entry name" value="HmuY"/>
</dbReference>
<evidence type="ECO:0008006" key="5">
    <source>
        <dbReference type="Google" id="ProtNLM"/>
    </source>
</evidence>
<evidence type="ECO:0000313" key="4">
    <source>
        <dbReference type="Proteomes" id="UP000243053"/>
    </source>
</evidence>
<dbReference type="PROSITE" id="PS51257">
    <property type="entry name" value="PROKAR_LIPOPROTEIN"/>
    <property type="match status" value="1"/>
</dbReference>
<gene>
    <name evidence="3" type="ORF">A9Q75_13935</name>
</gene>
<reference evidence="4" key="1">
    <citation type="journal article" date="2017" name="Proc. Natl. Acad. Sci. U.S.A.">
        <title>Simulation of Deepwater Horizon oil plume reveals substrate specialization within a complex community of hydrocarbon degraders.</title>
        <authorList>
            <person name="Hu P."/>
            <person name="Dubinsky E.A."/>
            <person name="Probst A.J."/>
            <person name="Wang J."/>
            <person name="Sieber C.M.K."/>
            <person name="Tom L.M."/>
            <person name="Gardinali P."/>
            <person name="Banfield J.F."/>
            <person name="Atlas R.M."/>
            <person name="Andersen G.L."/>
        </authorList>
    </citation>
    <scope>NUCLEOTIDE SEQUENCE [LARGE SCALE GENOMIC DNA]</scope>
</reference>
<dbReference type="Proteomes" id="UP000243053">
    <property type="component" value="Unassembled WGS sequence"/>
</dbReference>
<dbReference type="AlphaFoldDB" id="A0A1Y5E7F4"/>
<name>A0A1Y5E7F4_COLPS</name>
<keyword evidence="2" id="KW-0732">Signal</keyword>
<feature type="region of interest" description="Disordered" evidence="1">
    <location>
        <begin position="31"/>
        <end position="58"/>
    </location>
</feature>
<feature type="signal peptide" evidence="2">
    <location>
        <begin position="1"/>
        <end position="30"/>
    </location>
</feature>
<sequence>MKVNTSFYNNFKLSSLALCVLLTACGGSSSNDDTAPDPELKPAPSAPVQGGISGPHSTGSVSEPVFVYYDLDNKTVVELTTEQAETNTVWDIAFKRSGVYLNQHSDNAVKAYSTATNSDFFDADGKAIAASFIAATAETELDDYLAIKTSDIPADETKFVGDVTSNIIEGFYDYNSTTHVVTAAETKYFIANSDDAFTKFRATNIITAGRGIGQITLKTAYQGSSDVAFSAEQDLVIDAALTCSGDVTHVYIDFDTNQEVTMTDAWDINLPCAADKTGADFTINITDDAQAMHDFDNKYDAIDPTAVAYYGLQKNSYSVKAFESTPWYQYGLNGGHLLWSQFDVYLIKTSTKTHKLQLTSYYNADGSSGYISFRADEVNELAGVTGN</sequence>
<protein>
    <recommendedName>
        <fullName evidence="5">HmuY protein</fullName>
    </recommendedName>
</protein>
<evidence type="ECO:0000256" key="1">
    <source>
        <dbReference type="SAM" id="MobiDB-lite"/>
    </source>
</evidence>
<evidence type="ECO:0000313" key="3">
    <source>
        <dbReference type="EMBL" id="OUR78160.1"/>
    </source>
</evidence>